<evidence type="ECO:0000256" key="4">
    <source>
        <dbReference type="ARBA" id="ARBA00009667"/>
    </source>
</evidence>
<dbReference type="Gene3D" id="3.20.20.70">
    <property type="entry name" value="Aldolase class I"/>
    <property type="match status" value="1"/>
</dbReference>
<comment type="subcellular location">
    <subcellularLocation>
        <location evidence="2 12 14">Cytoplasm</location>
    </subcellularLocation>
</comment>
<accession>A0A9P1KIH5</accession>
<keyword evidence="10 12" id="KW-0413">Isomerase</keyword>
<reference evidence="15 16" key="1">
    <citation type="submission" date="2014-02" db="EMBL/GenBank/DDBJ databases">
        <authorList>
            <person name="Genoscope - CEA"/>
        </authorList>
    </citation>
    <scope>NUCLEOTIDE SEQUENCE [LARGE SCALE GENOMIC DNA]</scope>
    <source>
        <strain evidence="15 16">PCC 8005</strain>
    </source>
</reference>
<protein>
    <recommendedName>
        <fullName evidence="6 12">1-(5-phosphoribosyl)-5-[(5-phosphoribosylamino)methylideneamino] imidazole-4-carboxamide isomerase</fullName>
        <ecNumber evidence="5 12">5.3.1.16</ecNumber>
    </recommendedName>
    <alternativeName>
        <fullName evidence="11 12">Phosphoribosylformimino-5-aminoimidazole carboxamide ribotide isomerase</fullName>
    </alternativeName>
</protein>
<dbReference type="Proteomes" id="UP000032946">
    <property type="component" value="Chromosome"/>
</dbReference>
<name>A0A9P1KIH5_9CYAN</name>
<dbReference type="InterPro" id="IPR006063">
    <property type="entry name" value="HisA_bact_arch"/>
</dbReference>
<sequence length="279" mass="29233">MALAINGGSFKAINLVPIYQSPMNVIPAIDLLEGRCVRLYQGDYTQAETFNEDPVAVAQEWVSQGATRLHLVDLDGAKTGQPTNHAAIGAIAKAVKVPIQVGGGLRSRDTVAALFDLGVERAILGTVAVENPQLVAELCAEFPGRIAVGIDARDGKVATRGWLETSEVKATDLAHQMAQLGVATIIYTDIHRDGTLQGPNKAALREVAEIVSIPIIASGGVSSITDLLGLLGLEPLGVTDVIVGRALYTGDVVLKEAIQAIGPGRIQDIPPDFGNSTFA</sequence>
<comment type="pathway">
    <text evidence="3 12 14">Amino-acid biosynthesis; L-histidine biosynthesis; L-histidine from 5-phospho-alpha-D-ribose 1-diphosphate: step 4/9.</text>
</comment>
<dbReference type="GO" id="GO:0000162">
    <property type="term" value="P:L-tryptophan biosynthetic process"/>
    <property type="evidence" value="ECO:0007669"/>
    <property type="project" value="TreeGrafter"/>
</dbReference>
<dbReference type="InterPro" id="IPR011060">
    <property type="entry name" value="RibuloseP-bd_barrel"/>
</dbReference>
<evidence type="ECO:0000256" key="1">
    <source>
        <dbReference type="ARBA" id="ARBA00000901"/>
    </source>
</evidence>
<dbReference type="PANTHER" id="PTHR43090">
    <property type="entry name" value="1-(5-PHOSPHORIBOSYL)-5-[(5-PHOSPHORIBOSYLAMINO)METHYLIDENEAMINO] IMIDAZOLE-4-CARBOXAMIDE ISOMERASE"/>
    <property type="match status" value="1"/>
</dbReference>
<dbReference type="CDD" id="cd04732">
    <property type="entry name" value="HisA"/>
    <property type="match status" value="1"/>
</dbReference>
<dbReference type="GO" id="GO:0000105">
    <property type="term" value="P:L-histidine biosynthetic process"/>
    <property type="evidence" value="ECO:0007669"/>
    <property type="project" value="UniProtKB-UniRule"/>
</dbReference>
<dbReference type="FunFam" id="3.20.20.70:FF:000009">
    <property type="entry name" value="1-(5-phosphoribosyl)-5-[(5-phosphoribosylamino)methylideneamino] imidazole-4-carboxamide isomerase"/>
    <property type="match status" value="1"/>
</dbReference>
<feature type="active site" description="Proton acceptor" evidence="12">
    <location>
        <position position="30"/>
    </location>
</feature>
<keyword evidence="7 12" id="KW-0963">Cytoplasm</keyword>
<organism evidence="15 16">
    <name type="scientific">Limnospira indica PCC 8005</name>
    <dbReference type="NCBI Taxonomy" id="376219"/>
    <lineage>
        <taxon>Bacteria</taxon>
        <taxon>Bacillati</taxon>
        <taxon>Cyanobacteriota</taxon>
        <taxon>Cyanophyceae</taxon>
        <taxon>Oscillatoriophycideae</taxon>
        <taxon>Oscillatoriales</taxon>
        <taxon>Sirenicapillariaceae</taxon>
        <taxon>Limnospira</taxon>
    </lineage>
</organism>
<dbReference type="InterPro" id="IPR023016">
    <property type="entry name" value="HisA/PriA"/>
</dbReference>
<evidence type="ECO:0000256" key="7">
    <source>
        <dbReference type="ARBA" id="ARBA00022490"/>
    </source>
</evidence>
<proteinExistence type="inferred from homology"/>
<gene>
    <name evidence="12 15" type="primary">hisA</name>
    <name evidence="15" type="ORF">ARTHRO_41374</name>
</gene>
<feature type="active site" description="Proton donor" evidence="12">
    <location>
        <position position="151"/>
    </location>
</feature>
<evidence type="ECO:0000256" key="2">
    <source>
        <dbReference type="ARBA" id="ARBA00004496"/>
    </source>
</evidence>
<dbReference type="EC" id="5.3.1.16" evidence="5 12"/>
<evidence type="ECO:0000256" key="3">
    <source>
        <dbReference type="ARBA" id="ARBA00005133"/>
    </source>
</evidence>
<evidence type="ECO:0000313" key="15">
    <source>
        <dbReference type="EMBL" id="CDM96965.1"/>
    </source>
</evidence>
<evidence type="ECO:0000256" key="5">
    <source>
        <dbReference type="ARBA" id="ARBA00012550"/>
    </source>
</evidence>
<evidence type="ECO:0000256" key="11">
    <source>
        <dbReference type="ARBA" id="ARBA00030547"/>
    </source>
</evidence>
<keyword evidence="16" id="KW-1185">Reference proteome</keyword>
<dbReference type="NCBIfam" id="TIGR00007">
    <property type="entry name" value="1-(5-phosphoribosyl)-5-[(5-phosphoribosylamino)methylideneamino]imidazole-4-carboxamide isomerase"/>
    <property type="match status" value="1"/>
</dbReference>
<dbReference type="EMBL" id="FO818640">
    <property type="protein sequence ID" value="CDM96965.1"/>
    <property type="molecule type" value="Genomic_DNA"/>
</dbReference>
<evidence type="ECO:0000256" key="9">
    <source>
        <dbReference type="ARBA" id="ARBA00023102"/>
    </source>
</evidence>
<dbReference type="GO" id="GO:0003949">
    <property type="term" value="F:1-(5-phosphoribosyl)-5-[(5-phosphoribosylamino)methylideneamino]imidazole-4-carboxamide isomerase activity"/>
    <property type="evidence" value="ECO:0007669"/>
    <property type="project" value="UniProtKB-UniRule"/>
</dbReference>
<keyword evidence="9 12" id="KW-0368">Histidine biosynthesis</keyword>
<dbReference type="GO" id="GO:0005737">
    <property type="term" value="C:cytoplasm"/>
    <property type="evidence" value="ECO:0007669"/>
    <property type="project" value="UniProtKB-SubCell"/>
</dbReference>
<evidence type="ECO:0000256" key="8">
    <source>
        <dbReference type="ARBA" id="ARBA00022605"/>
    </source>
</evidence>
<dbReference type="HAMAP" id="MF_01014">
    <property type="entry name" value="HisA"/>
    <property type="match status" value="1"/>
</dbReference>
<evidence type="ECO:0000256" key="14">
    <source>
        <dbReference type="RuleBase" id="RU003658"/>
    </source>
</evidence>
<dbReference type="Pfam" id="PF00977">
    <property type="entry name" value="His_biosynth"/>
    <property type="match status" value="1"/>
</dbReference>
<dbReference type="InterPro" id="IPR044524">
    <property type="entry name" value="Isoase_HisA-like"/>
</dbReference>
<comment type="catalytic activity">
    <reaction evidence="1 12 14">
        <text>1-(5-phospho-beta-D-ribosyl)-5-[(5-phospho-beta-D-ribosylamino)methylideneamino]imidazole-4-carboxamide = 5-[(5-phospho-1-deoxy-D-ribulos-1-ylimino)methylamino]-1-(5-phospho-beta-D-ribosyl)imidazole-4-carboxamide</text>
        <dbReference type="Rhea" id="RHEA:15469"/>
        <dbReference type="ChEBI" id="CHEBI:58435"/>
        <dbReference type="ChEBI" id="CHEBI:58525"/>
        <dbReference type="EC" id="5.3.1.16"/>
    </reaction>
</comment>
<evidence type="ECO:0000256" key="6">
    <source>
        <dbReference type="ARBA" id="ARBA00018464"/>
    </source>
</evidence>
<dbReference type="AlphaFoldDB" id="A0A9P1KIH5"/>
<dbReference type="SUPFAM" id="SSF51366">
    <property type="entry name" value="Ribulose-phoshate binding barrel"/>
    <property type="match status" value="1"/>
</dbReference>
<dbReference type="NCBIfam" id="NF010112">
    <property type="entry name" value="PRK13585.1"/>
    <property type="match status" value="1"/>
</dbReference>
<dbReference type="InterPro" id="IPR006062">
    <property type="entry name" value="His_biosynth"/>
</dbReference>
<keyword evidence="8 12" id="KW-0028">Amino-acid biosynthesis</keyword>
<comment type="similarity">
    <text evidence="4 12 13">Belongs to the HisA/HisF family.</text>
</comment>
<evidence type="ECO:0000256" key="12">
    <source>
        <dbReference type="HAMAP-Rule" id="MF_01014"/>
    </source>
</evidence>
<dbReference type="PANTHER" id="PTHR43090:SF2">
    <property type="entry name" value="1-(5-PHOSPHORIBOSYL)-5-[(5-PHOSPHORIBOSYLAMINO)METHYLIDENEAMINO] IMIDAZOLE-4-CARBOXAMIDE ISOMERASE"/>
    <property type="match status" value="1"/>
</dbReference>
<evidence type="ECO:0000256" key="13">
    <source>
        <dbReference type="RuleBase" id="RU003657"/>
    </source>
</evidence>
<evidence type="ECO:0000256" key="10">
    <source>
        <dbReference type="ARBA" id="ARBA00023235"/>
    </source>
</evidence>
<dbReference type="InterPro" id="IPR013785">
    <property type="entry name" value="Aldolase_TIM"/>
</dbReference>
<evidence type="ECO:0000313" key="16">
    <source>
        <dbReference type="Proteomes" id="UP000032946"/>
    </source>
</evidence>